<comment type="similarity">
    <text evidence="10">Belongs to the TrkH potassium transport family.</text>
</comment>
<keyword evidence="9 10" id="KW-0472">Membrane</keyword>
<evidence type="ECO:0000256" key="8">
    <source>
        <dbReference type="ARBA" id="ARBA00023065"/>
    </source>
</evidence>
<feature type="transmembrane region" description="Helical" evidence="12">
    <location>
        <begin position="271"/>
        <end position="292"/>
    </location>
</feature>
<proteinExistence type="inferred from homology"/>
<evidence type="ECO:0000256" key="4">
    <source>
        <dbReference type="ARBA" id="ARBA00022538"/>
    </source>
</evidence>
<dbReference type="PANTHER" id="PTHR32024:SF3">
    <property type="entry name" value="TRK SYSTEM POTASSIUM UPTAKE PROTEIN"/>
    <property type="match status" value="1"/>
</dbReference>
<keyword evidence="8 10" id="KW-0406">Ion transport</keyword>
<feature type="transmembrane region" description="Helical" evidence="12">
    <location>
        <begin position="134"/>
        <end position="154"/>
    </location>
</feature>
<reference evidence="13 14" key="1">
    <citation type="submission" date="2015-07" db="EMBL/GenBank/DDBJ databases">
        <authorList>
            <person name="Noorani M."/>
        </authorList>
    </citation>
    <scope>NUCLEOTIDE SEQUENCE [LARGE SCALE GENOMIC DNA]</scope>
    <source>
        <strain evidence="13 14">CECT 5088</strain>
    </source>
</reference>
<keyword evidence="3 10" id="KW-1003">Cell membrane</keyword>
<dbReference type="InterPro" id="IPR004772">
    <property type="entry name" value="TrkH"/>
</dbReference>
<dbReference type="Proteomes" id="UP000048908">
    <property type="component" value="Unassembled WGS sequence"/>
</dbReference>
<evidence type="ECO:0000256" key="12">
    <source>
        <dbReference type="SAM" id="Phobius"/>
    </source>
</evidence>
<feature type="binding site" evidence="11">
    <location>
        <position position="112"/>
    </location>
    <ligand>
        <name>K(+)</name>
        <dbReference type="ChEBI" id="CHEBI:29103"/>
    </ligand>
</feature>
<keyword evidence="2 10" id="KW-0813">Transport</keyword>
<evidence type="ECO:0000256" key="7">
    <source>
        <dbReference type="ARBA" id="ARBA00022989"/>
    </source>
</evidence>
<feature type="transmembrane region" description="Helical" evidence="12">
    <location>
        <begin position="455"/>
        <end position="475"/>
    </location>
</feature>
<accession>A0A0M6XQC3</accession>
<feature type="binding site" evidence="11">
    <location>
        <position position="431"/>
    </location>
    <ligand>
        <name>K(+)</name>
        <dbReference type="ChEBI" id="CHEBI:29103"/>
    </ligand>
</feature>
<dbReference type="GO" id="GO:0015379">
    <property type="term" value="F:potassium:chloride symporter activity"/>
    <property type="evidence" value="ECO:0007669"/>
    <property type="project" value="InterPro"/>
</dbReference>
<dbReference type="RefSeq" id="WP_055681804.1">
    <property type="nucleotide sequence ID" value="NZ_CANMUL010000003.1"/>
</dbReference>
<evidence type="ECO:0000256" key="11">
    <source>
        <dbReference type="PIRSR" id="PIRSR006247-1"/>
    </source>
</evidence>
<feature type="transmembrane region" description="Helical" evidence="12">
    <location>
        <begin position="326"/>
        <end position="353"/>
    </location>
</feature>
<evidence type="ECO:0000256" key="10">
    <source>
        <dbReference type="PIRNR" id="PIRNR006247"/>
    </source>
</evidence>
<dbReference type="Pfam" id="PF02386">
    <property type="entry name" value="TrkH"/>
    <property type="match status" value="1"/>
</dbReference>
<feature type="transmembrane region" description="Helical" evidence="12">
    <location>
        <begin position="238"/>
        <end position="259"/>
    </location>
</feature>
<feature type="binding site" evidence="11">
    <location>
        <position position="315"/>
    </location>
    <ligand>
        <name>K(+)</name>
        <dbReference type="ChEBI" id="CHEBI:29103"/>
    </ligand>
</feature>
<keyword evidence="4 10" id="KW-0633">Potassium transport</keyword>
<feature type="binding site" evidence="11">
    <location>
        <position position="113"/>
    </location>
    <ligand>
        <name>K(+)</name>
        <dbReference type="ChEBI" id="CHEBI:29103"/>
    </ligand>
</feature>
<dbReference type="PIRSF" id="PIRSF006247">
    <property type="entry name" value="TrkH"/>
    <property type="match status" value="1"/>
</dbReference>
<keyword evidence="5 12" id="KW-0812">Transmembrane</keyword>
<organism evidence="13 14">
    <name type="scientific">Jannaschia rubra</name>
    <dbReference type="NCBI Taxonomy" id="282197"/>
    <lineage>
        <taxon>Bacteria</taxon>
        <taxon>Pseudomonadati</taxon>
        <taxon>Pseudomonadota</taxon>
        <taxon>Alphaproteobacteria</taxon>
        <taxon>Rhodobacterales</taxon>
        <taxon>Roseobacteraceae</taxon>
        <taxon>Jannaschia</taxon>
    </lineage>
</organism>
<sequence length="482" mass="51361">MLDVRPVGYVIGLLLLALGGSMALPMIADIVAGNGEWPVFVEAGTITLLIGMCLSLATSNAVPERLSRQQTFLLTTCVWLMLPVFAALPLMIGATQLSYTDAFFEAMSGLTTTGSTVVTGLDALPEGILLWRGLLQWFGGIGIVVVAMVFLPELRVGGMQIFRSEAFDTGGKVLPRAAEIASTISTIYLAITVACGLAYRAAGMDPFDAIVHSMTTVSTGGFANYDASFERFQGPIEYIATLFMLIAASPFVLYVQMVNGNGKPLLTNSQLRAFLGTVVVLVGVTAATLMLVDGYHPEQAIREAMFNIASILTGTGYASVDYMLWGGFIIALFFFCGLIGGCAGSTSCSVKIFRYQILFAAMKAELQRVHSPHGIFRPRYEGRPVGTDVLSSVMAFFVLFVVTLGVFAVLLAMTGLDFVTSISGAATAIANIGPGLGDIIGPAGNFSMLGDTAKWLLAAAMLIGRLELVVVYVLFTRRFWRG</sequence>
<dbReference type="STRING" id="282197.SAMN04488517_10588"/>
<keyword evidence="6 10" id="KW-0630">Potassium</keyword>
<dbReference type="GO" id="GO:0005886">
    <property type="term" value="C:plasma membrane"/>
    <property type="evidence" value="ECO:0007669"/>
    <property type="project" value="UniProtKB-SubCell"/>
</dbReference>
<feature type="transmembrane region" description="Helical" evidence="12">
    <location>
        <begin position="39"/>
        <end position="59"/>
    </location>
</feature>
<keyword evidence="11" id="KW-0479">Metal-binding</keyword>
<protein>
    <recommendedName>
        <fullName evidence="10">Trk system potassium uptake protein</fullName>
    </recommendedName>
</protein>
<evidence type="ECO:0000313" key="14">
    <source>
        <dbReference type="Proteomes" id="UP000048908"/>
    </source>
</evidence>
<keyword evidence="14" id="KW-1185">Reference proteome</keyword>
<evidence type="ECO:0000256" key="1">
    <source>
        <dbReference type="ARBA" id="ARBA00004651"/>
    </source>
</evidence>
<name>A0A0M6XQC3_9RHOB</name>
<keyword evidence="7 12" id="KW-1133">Transmembrane helix</keyword>
<feature type="transmembrane region" description="Helical" evidence="12">
    <location>
        <begin position="389"/>
        <end position="413"/>
    </location>
</feature>
<comment type="function">
    <text evidence="10">Low-affinity potassium transport system. Interacts with Trk system potassium uptake protein TrkA.</text>
</comment>
<evidence type="ECO:0000313" key="13">
    <source>
        <dbReference type="EMBL" id="CTQ32351.1"/>
    </source>
</evidence>
<dbReference type="EMBL" id="CXPG01000013">
    <property type="protein sequence ID" value="CTQ32351.1"/>
    <property type="molecule type" value="Genomic_DNA"/>
</dbReference>
<comment type="subcellular location">
    <subcellularLocation>
        <location evidence="10">Cell inner membrane</location>
        <topology evidence="10">Multi-pass membrane protein</topology>
    </subcellularLocation>
    <subcellularLocation>
        <location evidence="1">Cell membrane</location>
        <topology evidence="1">Multi-pass membrane protein</topology>
    </subcellularLocation>
</comment>
<dbReference type="PANTHER" id="PTHR32024">
    <property type="entry name" value="TRK SYSTEM POTASSIUM UPTAKE PROTEIN TRKG-RELATED"/>
    <property type="match status" value="1"/>
</dbReference>
<gene>
    <name evidence="13" type="primary">trkH</name>
    <name evidence="13" type="ORF">JAN5088_01116</name>
</gene>
<feature type="transmembrane region" description="Helical" evidence="12">
    <location>
        <begin position="71"/>
        <end position="92"/>
    </location>
</feature>
<evidence type="ECO:0000256" key="3">
    <source>
        <dbReference type="ARBA" id="ARBA00022475"/>
    </source>
</evidence>
<evidence type="ECO:0000256" key="2">
    <source>
        <dbReference type="ARBA" id="ARBA00022448"/>
    </source>
</evidence>
<evidence type="ECO:0000256" key="6">
    <source>
        <dbReference type="ARBA" id="ARBA00022958"/>
    </source>
</evidence>
<feature type="binding site" evidence="11">
    <location>
        <position position="220"/>
    </location>
    <ligand>
        <name>K(+)</name>
        <dbReference type="ChEBI" id="CHEBI:29103"/>
    </ligand>
</feature>
<dbReference type="GO" id="GO:0046872">
    <property type="term" value="F:metal ion binding"/>
    <property type="evidence" value="ECO:0007669"/>
    <property type="project" value="UniProtKB-KW"/>
</dbReference>
<dbReference type="AlphaFoldDB" id="A0A0M6XQC3"/>
<evidence type="ECO:0000256" key="5">
    <source>
        <dbReference type="ARBA" id="ARBA00022692"/>
    </source>
</evidence>
<dbReference type="OrthoDB" id="9810952at2"/>
<keyword evidence="10" id="KW-0997">Cell inner membrane</keyword>
<dbReference type="InterPro" id="IPR003445">
    <property type="entry name" value="Cat_transpt"/>
</dbReference>
<evidence type="ECO:0000256" key="9">
    <source>
        <dbReference type="ARBA" id="ARBA00023136"/>
    </source>
</evidence>